<dbReference type="InterPro" id="IPR000673">
    <property type="entry name" value="Sig_transdc_resp-reg_Me-estase"/>
</dbReference>
<evidence type="ECO:0000256" key="1">
    <source>
        <dbReference type="ARBA" id="ARBA00022490"/>
    </source>
</evidence>
<comment type="PTM">
    <text evidence="3">Phosphorylated by CheA. Phosphorylation of the N-terminal regulatory domain activates the methylesterase activity.</text>
</comment>
<dbReference type="PANTHER" id="PTHR42872">
    <property type="entry name" value="PROTEIN-GLUTAMATE METHYLESTERASE/PROTEIN-GLUTAMINE GLUTAMINASE"/>
    <property type="match status" value="1"/>
</dbReference>
<comment type="domain">
    <text evidence="3">Contains a C-terminal catalytic domain, and an N-terminal region which modulates catalytic activity.</text>
</comment>
<dbReference type="PROSITE" id="PS50122">
    <property type="entry name" value="CHEB"/>
    <property type="match status" value="1"/>
</dbReference>
<feature type="active site" evidence="3 4">
    <location>
        <position position="283"/>
    </location>
</feature>
<evidence type="ECO:0000259" key="6">
    <source>
        <dbReference type="PROSITE" id="PS50110"/>
    </source>
</evidence>
<dbReference type="CDD" id="cd16432">
    <property type="entry name" value="CheB_Rec"/>
    <property type="match status" value="1"/>
</dbReference>
<dbReference type="CDD" id="cd17541">
    <property type="entry name" value="REC_CheB-like"/>
    <property type="match status" value="1"/>
</dbReference>
<keyword evidence="1 3" id="KW-0963">Cytoplasm</keyword>
<reference evidence="8" key="1">
    <citation type="submission" date="2019-06" db="EMBL/GenBank/DDBJ databases">
        <title>Complete genome sequence of Methylogaea oryzae strain JCM16910.</title>
        <authorList>
            <person name="Asakawa S."/>
        </authorList>
    </citation>
    <scope>NUCLEOTIDE SEQUENCE</scope>
    <source>
        <strain evidence="8">E10</strain>
    </source>
</reference>
<dbReference type="InterPro" id="IPR008248">
    <property type="entry name" value="CheB-like"/>
</dbReference>
<gene>
    <name evidence="8" type="primary">cheB2_1</name>
    <name evidence="3" type="synonym">cheB</name>
    <name evidence="8" type="ORF">MoryE10_02260</name>
</gene>
<comment type="similarity">
    <text evidence="3">Belongs to the CheB family.</text>
</comment>
<proteinExistence type="inferred from homology"/>
<dbReference type="HAMAP" id="MF_00099">
    <property type="entry name" value="CheB_chemtxs"/>
    <property type="match status" value="1"/>
</dbReference>
<dbReference type="GO" id="GO:0006935">
    <property type="term" value="P:chemotaxis"/>
    <property type="evidence" value="ECO:0007669"/>
    <property type="project" value="UniProtKB-UniRule"/>
</dbReference>
<dbReference type="PIRSF" id="PIRSF000876">
    <property type="entry name" value="RR_chemtxs_CheB"/>
    <property type="match status" value="1"/>
</dbReference>
<accession>A0A8D4VKV3</accession>
<dbReference type="GO" id="GO:0050568">
    <property type="term" value="F:protein-glutamine glutaminase activity"/>
    <property type="evidence" value="ECO:0007669"/>
    <property type="project" value="UniProtKB-UniRule"/>
</dbReference>
<dbReference type="Proteomes" id="UP000824988">
    <property type="component" value="Chromosome"/>
</dbReference>
<evidence type="ECO:0000256" key="4">
    <source>
        <dbReference type="PROSITE-ProRule" id="PRU00050"/>
    </source>
</evidence>
<keyword evidence="3 4" id="KW-0378">Hydrolase</keyword>
<dbReference type="NCBIfam" id="NF009206">
    <property type="entry name" value="PRK12555.1"/>
    <property type="match status" value="1"/>
</dbReference>
<feature type="domain" description="Response regulatory" evidence="6">
    <location>
        <begin position="2"/>
        <end position="119"/>
    </location>
</feature>
<dbReference type="InterPro" id="IPR001789">
    <property type="entry name" value="Sig_transdc_resp-reg_receiver"/>
</dbReference>
<dbReference type="RefSeq" id="WP_221047970.1">
    <property type="nucleotide sequence ID" value="NZ_AP019782.1"/>
</dbReference>
<dbReference type="EMBL" id="AP019782">
    <property type="protein sequence ID" value="BBL69620.1"/>
    <property type="molecule type" value="Genomic_DNA"/>
</dbReference>
<comment type="catalytic activity">
    <reaction evidence="3">
        <text>L-glutaminyl-[protein] + H2O = L-glutamyl-[protein] + NH4(+)</text>
        <dbReference type="Rhea" id="RHEA:16441"/>
        <dbReference type="Rhea" id="RHEA-COMP:10207"/>
        <dbReference type="Rhea" id="RHEA-COMP:10208"/>
        <dbReference type="ChEBI" id="CHEBI:15377"/>
        <dbReference type="ChEBI" id="CHEBI:28938"/>
        <dbReference type="ChEBI" id="CHEBI:29973"/>
        <dbReference type="ChEBI" id="CHEBI:30011"/>
        <dbReference type="EC" id="3.5.1.44"/>
    </reaction>
</comment>
<evidence type="ECO:0000313" key="9">
    <source>
        <dbReference type="Proteomes" id="UP000824988"/>
    </source>
</evidence>
<dbReference type="AlphaFoldDB" id="A0A8D4VKV3"/>
<keyword evidence="9" id="KW-1185">Reference proteome</keyword>
<dbReference type="EC" id="3.5.1.44" evidence="3"/>
<protein>
    <recommendedName>
        <fullName evidence="3">Protein-glutamate methylesterase/protein-glutamine glutaminase</fullName>
        <ecNumber evidence="3">3.1.1.61</ecNumber>
        <ecNumber evidence="3">3.5.1.44</ecNumber>
    </recommendedName>
</protein>
<dbReference type="PANTHER" id="PTHR42872:SF6">
    <property type="entry name" value="PROTEIN-GLUTAMATE METHYLESTERASE_PROTEIN-GLUTAMINE GLUTAMINASE"/>
    <property type="match status" value="1"/>
</dbReference>
<keyword evidence="2 3" id="KW-0145">Chemotaxis</keyword>
<feature type="modified residue" description="4-aspartylphosphate" evidence="3 5">
    <location>
        <position position="53"/>
    </location>
</feature>
<feature type="active site" evidence="3 4">
    <location>
        <position position="164"/>
    </location>
</feature>
<organism evidence="8 9">
    <name type="scientific">Methylogaea oryzae</name>
    <dbReference type="NCBI Taxonomy" id="1295382"/>
    <lineage>
        <taxon>Bacteria</taxon>
        <taxon>Pseudomonadati</taxon>
        <taxon>Pseudomonadota</taxon>
        <taxon>Gammaproteobacteria</taxon>
        <taxon>Methylococcales</taxon>
        <taxon>Methylococcaceae</taxon>
        <taxon>Methylogaea</taxon>
    </lineage>
</organism>
<dbReference type="GO" id="GO:0000156">
    <property type="term" value="F:phosphorelay response regulator activity"/>
    <property type="evidence" value="ECO:0007669"/>
    <property type="project" value="InterPro"/>
</dbReference>
<feature type="active site" evidence="3 4">
    <location>
        <position position="191"/>
    </location>
</feature>
<comment type="function">
    <text evidence="3">Involved in chemotaxis. Part of a chemotaxis signal transduction system that modulates chemotaxis in response to various stimuli. Catalyzes the demethylation of specific methylglutamate residues introduced into the chemoreceptors (methyl-accepting chemotaxis proteins or MCP) by CheR. Also mediates the irreversible deamidation of specific glutamine residues to glutamic acid.</text>
</comment>
<dbReference type="SMART" id="SM00448">
    <property type="entry name" value="REC"/>
    <property type="match status" value="1"/>
</dbReference>
<dbReference type="GO" id="GO:0005737">
    <property type="term" value="C:cytoplasm"/>
    <property type="evidence" value="ECO:0007669"/>
    <property type="project" value="UniProtKB-SubCell"/>
</dbReference>
<dbReference type="Pfam" id="PF01339">
    <property type="entry name" value="CheB_methylest"/>
    <property type="match status" value="1"/>
</dbReference>
<dbReference type="EC" id="3.1.1.61" evidence="3"/>
<sequence>MKIAIVNDLKLAVEAQRRVLQAESGLDVCWTAADGLEAVRLCAAQRPDLVLMDLIMPVMDGVEATRRIMAESPCPILVVTASVRGNFAKVYEALGAGALDAVATPVLGPGGKLDGGGELLRKIATLQTLTAQAKPAPAASEPRVSSAAVLERLRPPPVVVIGASTGGPNALAELLGGLPAGFPAAVVAVQHLDSNFAGGLATWLGQRTALKVAPLVDGERLRAGQVWLVTGDEHLVLDENLRLRYTPEPQGLAFRPSVDVFFHSVAGAGLEGCGVLLTGMGRDGAAGLAALRRAGFFTIAQDQASSVVWGMPKAAAELGAASEVLPLSAIAGRLLERIGFIHSPPLQAS</sequence>
<comment type="subcellular location">
    <subcellularLocation>
        <location evidence="3">Cytoplasm</location>
    </subcellularLocation>
</comment>
<evidence type="ECO:0000256" key="3">
    <source>
        <dbReference type="HAMAP-Rule" id="MF_00099"/>
    </source>
</evidence>
<name>A0A8D4VKV3_9GAMM</name>
<evidence type="ECO:0000313" key="8">
    <source>
        <dbReference type="EMBL" id="BBL69620.1"/>
    </source>
</evidence>
<comment type="catalytic activity">
    <reaction evidence="3">
        <text>[protein]-L-glutamate 5-O-methyl ester + H2O = L-glutamyl-[protein] + methanol + H(+)</text>
        <dbReference type="Rhea" id="RHEA:23236"/>
        <dbReference type="Rhea" id="RHEA-COMP:10208"/>
        <dbReference type="Rhea" id="RHEA-COMP:10311"/>
        <dbReference type="ChEBI" id="CHEBI:15377"/>
        <dbReference type="ChEBI" id="CHEBI:15378"/>
        <dbReference type="ChEBI" id="CHEBI:17790"/>
        <dbReference type="ChEBI" id="CHEBI:29973"/>
        <dbReference type="ChEBI" id="CHEBI:82795"/>
        <dbReference type="EC" id="3.1.1.61"/>
    </reaction>
</comment>
<evidence type="ECO:0000256" key="5">
    <source>
        <dbReference type="PROSITE-ProRule" id="PRU00169"/>
    </source>
</evidence>
<dbReference type="KEGG" id="moz:MoryE10_02260"/>
<evidence type="ECO:0000256" key="2">
    <source>
        <dbReference type="ARBA" id="ARBA00022500"/>
    </source>
</evidence>
<dbReference type="GO" id="GO:0008984">
    <property type="term" value="F:protein-glutamate methylesterase activity"/>
    <property type="evidence" value="ECO:0007669"/>
    <property type="project" value="UniProtKB-UniRule"/>
</dbReference>
<dbReference type="Pfam" id="PF00072">
    <property type="entry name" value="Response_reg"/>
    <property type="match status" value="1"/>
</dbReference>
<keyword evidence="3 5" id="KW-0597">Phosphoprotein</keyword>
<dbReference type="PROSITE" id="PS50110">
    <property type="entry name" value="RESPONSE_REGULATORY"/>
    <property type="match status" value="1"/>
</dbReference>
<feature type="domain" description="CheB-type methylesterase" evidence="7">
    <location>
        <begin position="155"/>
        <end position="338"/>
    </location>
</feature>
<evidence type="ECO:0000259" key="7">
    <source>
        <dbReference type="PROSITE" id="PS50122"/>
    </source>
</evidence>